<organism evidence="2 3">
    <name type="scientific">Vespula maculifrons</name>
    <name type="common">Eastern yellow jacket</name>
    <name type="synonym">Wasp</name>
    <dbReference type="NCBI Taxonomy" id="7453"/>
    <lineage>
        <taxon>Eukaryota</taxon>
        <taxon>Metazoa</taxon>
        <taxon>Ecdysozoa</taxon>
        <taxon>Arthropoda</taxon>
        <taxon>Hexapoda</taxon>
        <taxon>Insecta</taxon>
        <taxon>Pterygota</taxon>
        <taxon>Neoptera</taxon>
        <taxon>Endopterygota</taxon>
        <taxon>Hymenoptera</taxon>
        <taxon>Apocrita</taxon>
        <taxon>Aculeata</taxon>
        <taxon>Vespoidea</taxon>
        <taxon>Vespidae</taxon>
        <taxon>Vespinae</taxon>
        <taxon>Vespula</taxon>
    </lineage>
</organism>
<dbReference type="Proteomes" id="UP001607303">
    <property type="component" value="Unassembled WGS sequence"/>
</dbReference>
<accession>A0ABD2BP26</accession>
<sequence>MVDQKSLWKGKDSKLRASLTKDTVQLNKYLVTSIVCRLSFLQCTRSSTEVKKERSSGRRRSRGREKEKLRQQCQQPTVNLLTSLGYDSFEMFSL</sequence>
<proteinExistence type="predicted"/>
<gene>
    <name evidence="2" type="ORF">V1477_013710</name>
</gene>
<evidence type="ECO:0000313" key="3">
    <source>
        <dbReference type="Proteomes" id="UP001607303"/>
    </source>
</evidence>
<reference evidence="2 3" key="1">
    <citation type="journal article" date="2024" name="Ann. Entomol. Soc. Am.">
        <title>Genomic analyses of the southern and eastern yellowjacket wasps (Hymenoptera: Vespidae) reveal evolutionary signatures of social life.</title>
        <authorList>
            <person name="Catto M.A."/>
            <person name="Caine P.B."/>
            <person name="Orr S.E."/>
            <person name="Hunt B.G."/>
            <person name="Goodisman M.A.D."/>
        </authorList>
    </citation>
    <scope>NUCLEOTIDE SEQUENCE [LARGE SCALE GENOMIC DNA]</scope>
    <source>
        <strain evidence="2">232</strain>
        <tissue evidence="2">Head and thorax</tissue>
    </source>
</reference>
<evidence type="ECO:0000256" key="1">
    <source>
        <dbReference type="SAM" id="MobiDB-lite"/>
    </source>
</evidence>
<dbReference type="AlphaFoldDB" id="A0ABD2BP26"/>
<feature type="region of interest" description="Disordered" evidence="1">
    <location>
        <begin position="46"/>
        <end position="69"/>
    </location>
</feature>
<protein>
    <submittedName>
        <fullName evidence="2">Uncharacterized protein</fullName>
    </submittedName>
</protein>
<name>A0ABD2BP26_VESMC</name>
<comment type="caution">
    <text evidence="2">The sequence shown here is derived from an EMBL/GenBank/DDBJ whole genome shotgun (WGS) entry which is preliminary data.</text>
</comment>
<keyword evidence="3" id="KW-1185">Reference proteome</keyword>
<dbReference type="EMBL" id="JAYRBN010000071">
    <property type="protein sequence ID" value="KAL2734533.1"/>
    <property type="molecule type" value="Genomic_DNA"/>
</dbReference>
<evidence type="ECO:0000313" key="2">
    <source>
        <dbReference type="EMBL" id="KAL2734533.1"/>
    </source>
</evidence>